<evidence type="ECO:0000256" key="6">
    <source>
        <dbReference type="ARBA" id="ARBA00022630"/>
    </source>
</evidence>
<dbReference type="InterPro" id="IPR003953">
    <property type="entry name" value="FAD-dep_OxRdtase_2_FAD-bd"/>
</dbReference>
<dbReference type="NCBIfam" id="NF005867">
    <property type="entry name" value="PRK07804.1"/>
    <property type="match status" value="1"/>
</dbReference>
<keyword evidence="7 13" id="KW-0662">Pyridine nucleotide biosynthesis</keyword>
<dbReference type="SUPFAM" id="SSF46977">
    <property type="entry name" value="Succinate dehydrogenase/fumarate reductase flavoprotein C-terminal domain"/>
    <property type="match status" value="1"/>
</dbReference>
<evidence type="ECO:0000313" key="17">
    <source>
        <dbReference type="Proteomes" id="UP001597351"/>
    </source>
</evidence>
<comment type="subcellular location">
    <subcellularLocation>
        <location evidence="13">Cytoplasm</location>
    </subcellularLocation>
</comment>
<evidence type="ECO:0000256" key="1">
    <source>
        <dbReference type="ARBA" id="ARBA00001974"/>
    </source>
</evidence>
<dbReference type="Pfam" id="PF00890">
    <property type="entry name" value="FAD_binding_2"/>
    <property type="match status" value="1"/>
</dbReference>
<gene>
    <name evidence="16" type="ORF">ACFSDE_11845</name>
</gene>
<evidence type="ECO:0000256" key="8">
    <source>
        <dbReference type="ARBA" id="ARBA00022827"/>
    </source>
</evidence>
<organism evidence="16 17">
    <name type="scientific">Nocardioides aestuarii</name>
    <dbReference type="NCBI Taxonomy" id="252231"/>
    <lineage>
        <taxon>Bacteria</taxon>
        <taxon>Bacillati</taxon>
        <taxon>Actinomycetota</taxon>
        <taxon>Actinomycetes</taxon>
        <taxon>Propionibacteriales</taxon>
        <taxon>Nocardioidaceae</taxon>
        <taxon>Nocardioides</taxon>
    </lineage>
</organism>
<dbReference type="InterPro" id="IPR027477">
    <property type="entry name" value="Succ_DH/fumarate_Rdtase_cat_sf"/>
</dbReference>
<dbReference type="GO" id="GO:0008734">
    <property type="term" value="F:L-aspartate oxidase activity"/>
    <property type="evidence" value="ECO:0007669"/>
    <property type="project" value="UniProtKB-EC"/>
</dbReference>
<dbReference type="Gene3D" id="3.50.50.60">
    <property type="entry name" value="FAD/NAD(P)-binding domain"/>
    <property type="match status" value="1"/>
</dbReference>
<proteinExistence type="inferred from homology"/>
<comment type="catalytic activity">
    <reaction evidence="11">
        <text>L-aspartate + O2 = iminosuccinate + H2O2</text>
        <dbReference type="Rhea" id="RHEA:25876"/>
        <dbReference type="ChEBI" id="CHEBI:15379"/>
        <dbReference type="ChEBI" id="CHEBI:16240"/>
        <dbReference type="ChEBI" id="CHEBI:29991"/>
        <dbReference type="ChEBI" id="CHEBI:77875"/>
        <dbReference type="EC" id="1.4.3.16"/>
    </reaction>
    <physiologicalReaction direction="left-to-right" evidence="11">
        <dbReference type="Rhea" id="RHEA:25877"/>
    </physiologicalReaction>
</comment>
<evidence type="ECO:0000256" key="11">
    <source>
        <dbReference type="ARBA" id="ARBA00048305"/>
    </source>
</evidence>
<reference evidence="17" key="1">
    <citation type="journal article" date="2019" name="Int. J. Syst. Evol. Microbiol.">
        <title>The Global Catalogue of Microorganisms (GCM) 10K type strain sequencing project: providing services to taxonomists for standard genome sequencing and annotation.</title>
        <authorList>
            <consortium name="The Broad Institute Genomics Platform"/>
            <consortium name="The Broad Institute Genome Sequencing Center for Infectious Disease"/>
            <person name="Wu L."/>
            <person name="Ma J."/>
        </authorList>
    </citation>
    <scope>NUCLEOTIDE SEQUENCE [LARGE SCALE GENOMIC DNA]</scope>
    <source>
        <strain evidence="17">CGMCC 1.12477</strain>
    </source>
</reference>
<dbReference type="SUPFAM" id="SSF56425">
    <property type="entry name" value="Succinate dehydrogenase/fumarate reductase flavoprotein, catalytic domain"/>
    <property type="match status" value="1"/>
</dbReference>
<dbReference type="Proteomes" id="UP001597351">
    <property type="component" value="Unassembled WGS sequence"/>
</dbReference>
<dbReference type="PANTHER" id="PTHR42716">
    <property type="entry name" value="L-ASPARTATE OXIDASE"/>
    <property type="match status" value="1"/>
</dbReference>
<evidence type="ECO:0000256" key="5">
    <source>
        <dbReference type="ARBA" id="ARBA00021901"/>
    </source>
</evidence>
<dbReference type="Gene3D" id="1.20.58.100">
    <property type="entry name" value="Fumarate reductase/succinate dehydrogenase flavoprotein-like, C-terminal domain"/>
    <property type="match status" value="1"/>
</dbReference>
<evidence type="ECO:0000256" key="3">
    <source>
        <dbReference type="ARBA" id="ARBA00008562"/>
    </source>
</evidence>
<dbReference type="SUPFAM" id="SSF51905">
    <property type="entry name" value="FAD/NAD(P)-binding domain"/>
    <property type="match status" value="1"/>
</dbReference>
<evidence type="ECO:0000313" key="16">
    <source>
        <dbReference type="EMBL" id="MFD1947485.1"/>
    </source>
</evidence>
<comment type="pathway">
    <text evidence="2 13">Cofactor biosynthesis; NAD(+) biosynthesis; iminoaspartate from L-aspartate (oxidase route): step 1/1.</text>
</comment>
<evidence type="ECO:0000256" key="10">
    <source>
        <dbReference type="ARBA" id="ARBA00029426"/>
    </source>
</evidence>
<dbReference type="Gene3D" id="3.90.700.10">
    <property type="entry name" value="Succinate dehydrogenase/fumarate reductase flavoprotein, catalytic domain"/>
    <property type="match status" value="1"/>
</dbReference>
<dbReference type="InterPro" id="IPR036188">
    <property type="entry name" value="FAD/NAD-bd_sf"/>
</dbReference>
<evidence type="ECO:0000256" key="2">
    <source>
        <dbReference type="ARBA" id="ARBA00004950"/>
    </source>
</evidence>
<dbReference type="EC" id="1.4.3.16" evidence="4 12"/>
<evidence type="ECO:0000256" key="7">
    <source>
        <dbReference type="ARBA" id="ARBA00022642"/>
    </source>
</evidence>
<keyword evidence="6 13" id="KW-0285">Flavoprotein</keyword>
<keyword evidence="9 13" id="KW-0560">Oxidoreductase</keyword>
<feature type="domain" description="FAD-dependent oxidoreductase 2 FAD-binding" evidence="14">
    <location>
        <begin position="18"/>
        <end position="417"/>
    </location>
</feature>
<comment type="function">
    <text evidence="10">Catalyzes the oxidation of L-aspartate to iminoaspartate, the first step in the de novo biosynthesis of NAD(+).</text>
</comment>
<name>A0ABW4TNG8_9ACTN</name>
<accession>A0ABW4TNG8</accession>
<dbReference type="InterPro" id="IPR037099">
    <property type="entry name" value="Fum_R/Succ_DH_flav-like_C_sf"/>
</dbReference>
<dbReference type="InterPro" id="IPR005288">
    <property type="entry name" value="NadB"/>
</dbReference>
<feature type="domain" description="Fumarate reductase/succinate dehydrogenase flavoprotein-like C-terminal" evidence="15">
    <location>
        <begin position="458"/>
        <end position="547"/>
    </location>
</feature>
<evidence type="ECO:0000256" key="4">
    <source>
        <dbReference type="ARBA" id="ARBA00012173"/>
    </source>
</evidence>
<sequence>MIPARLAAPDPGWTTRADVVVIGSGIAGLTAALRLYGHVDKILVITKDVLGAGSTQWAQGGIAAALGPGDTPEQHEHDTLVAGAGACDREAVRALVTEGPDAVHELISWGAVFDQHDGGLSLTREGGHHRDRIAHAGGDATGAEIQRALIAAVEKAPEIEVIQHALAVDLLRGDDGAIAGVTVHVLGEGQVDGVGRVLCRAVVLASGGLGQVFSQSTNPSVSTGDGMALAFRAGATLRDLEFVQFHPTVMWLGPHSQGQQPLISEAVRGEGAFLVDWEGARIMRGVHELEDLAPRDVVAKAITRRMNDTGKPHMWLDARHLGSSHASGASVAGDRAASAASVSRFWERRFPTILATARSHGVDPVTELIPVAPAQHYASGGVATDLWGRAGVPGLYATGEVACSGVHGANRLASNSLLEGLVFSRRIAEVLPGELRPWQEPATDRRTPGLVAGSLRPHLQEVMTGEVGVLRSEKGLATARSDLAALASDDHVEPGPDAWETTNVLTVAQALAAAAELREETRGSHWREDHPERDDERWAGHVDVVLEQVAGGCAVRTSFHPSPATDGGAA</sequence>
<evidence type="ECO:0000259" key="14">
    <source>
        <dbReference type="Pfam" id="PF00890"/>
    </source>
</evidence>
<comment type="caution">
    <text evidence="16">The sequence shown here is derived from an EMBL/GenBank/DDBJ whole genome shotgun (WGS) entry which is preliminary data.</text>
</comment>
<evidence type="ECO:0000256" key="12">
    <source>
        <dbReference type="NCBIfam" id="TIGR00551"/>
    </source>
</evidence>
<dbReference type="EMBL" id="JBHUGD010000003">
    <property type="protein sequence ID" value="MFD1947485.1"/>
    <property type="molecule type" value="Genomic_DNA"/>
</dbReference>
<dbReference type="PANTHER" id="PTHR42716:SF2">
    <property type="entry name" value="L-ASPARTATE OXIDASE, CHLOROPLASTIC"/>
    <property type="match status" value="1"/>
</dbReference>
<dbReference type="NCBIfam" id="TIGR00551">
    <property type="entry name" value="nadB"/>
    <property type="match status" value="1"/>
</dbReference>
<dbReference type="PRINTS" id="PR00368">
    <property type="entry name" value="FADPNR"/>
</dbReference>
<dbReference type="Pfam" id="PF02910">
    <property type="entry name" value="Succ_DH_flav_C"/>
    <property type="match status" value="1"/>
</dbReference>
<keyword evidence="17" id="KW-1185">Reference proteome</keyword>
<evidence type="ECO:0000256" key="9">
    <source>
        <dbReference type="ARBA" id="ARBA00023002"/>
    </source>
</evidence>
<evidence type="ECO:0000256" key="13">
    <source>
        <dbReference type="RuleBase" id="RU362049"/>
    </source>
</evidence>
<comment type="similarity">
    <text evidence="3 13">Belongs to the FAD-dependent oxidoreductase 2 family. NadB subfamily.</text>
</comment>
<dbReference type="InterPro" id="IPR015939">
    <property type="entry name" value="Fum_Rdtase/Succ_DH_flav-like_C"/>
</dbReference>
<evidence type="ECO:0000259" key="15">
    <source>
        <dbReference type="Pfam" id="PF02910"/>
    </source>
</evidence>
<comment type="cofactor">
    <cofactor evidence="1 13">
        <name>FAD</name>
        <dbReference type="ChEBI" id="CHEBI:57692"/>
    </cofactor>
</comment>
<dbReference type="RefSeq" id="WP_343918634.1">
    <property type="nucleotide sequence ID" value="NZ_BAAAJT010000002.1"/>
</dbReference>
<keyword evidence="8 13" id="KW-0274">FAD</keyword>
<protein>
    <recommendedName>
        <fullName evidence="5 12">L-aspartate oxidase</fullName>
        <ecNumber evidence="4 12">1.4.3.16</ecNumber>
    </recommendedName>
</protein>